<reference evidence="3 4" key="1">
    <citation type="submission" date="2018-06" db="EMBL/GenBank/DDBJ databases">
        <title>Complete Genome Sequence of Desulfobacter hydrogenophilus (DSM3380).</title>
        <authorList>
            <person name="Marietou A."/>
            <person name="Schreiber L."/>
            <person name="Marshall I."/>
            <person name="Jorgensen B."/>
        </authorList>
    </citation>
    <scope>NUCLEOTIDE SEQUENCE [LARGE SCALE GENOMIC DNA]</scope>
    <source>
        <strain evidence="3 4">DSM 3380</strain>
    </source>
</reference>
<sequence length="63" mass="7461">MGRITIDEIYVCLKELEQDSNRLVRNAYELEQMEQEILGYTKRISALLLKKIQVSVNFRDQVD</sequence>
<keyword evidence="5" id="KW-1185">Reference proteome</keyword>
<organism evidence="3 4">
    <name type="scientific">Desulfobacter hydrogenophilus</name>
    <dbReference type="NCBI Taxonomy" id="2291"/>
    <lineage>
        <taxon>Bacteria</taxon>
        <taxon>Pseudomonadati</taxon>
        <taxon>Thermodesulfobacteriota</taxon>
        <taxon>Desulfobacteria</taxon>
        <taxon>Desulfobacterales</taxon>
        <taxon>Desulfobacteraceae</taxon>
        <taxon>Desulfobacter</taxon>
    </lineage>
</organism>
<evidence type="ECO:0000313" key="5">
    <source>
        <dbReference type="Proteomes" id="UP000293902"/>
    </source>
</evidence>
<feature type="coiled-coil region" evidence="1">
    <location>
        <begin position="13"/>
        <end position="50"/>
    </location>
</feature>
<name>A0A328FCK3_9BACT</name>
<dbReference type="Proteomes" id="UP000248798">
    <property type="component" value="Unassembled WGS sequence"/>
</dbReference>
<evidence type="ECO:0000313" key="3">
    <source>
        <dbReference type="EMBL" id="RAM01450.1"/>
    </source>
</evidence>
<protein>
    <submittedName>
        <fullName evidence="3">Uncharacterized protein</fullName>
    </submittedName>
</protein>
<dbReference type="AlphaFoldDB" id="A0A328FCK3"/>
<dbReference type="EMBL" id="QLNI01000027">
    <property type="protein sequence ID" value="RAM01450.1"/>
    <property type="molecule type" value="Genomic_DNA"/>
</dbReference>
<reference evidence="2 5" key="2">
    <citation type="submission" date="2019-02" db="EMBL/GenBank/DDBJ databases">
        <title>Complete genome sequence of Desulfobacter hydrogenophilus AcRS1.</title>
        <authorList>
            <person name="Marietou A."/>
            <person name="Lund M.B."/>
            <person name="Marshall I.P.G."/>
            <person name="Schreiber L."/>
            <person name="Jorgensen B."/>
        </authorList>
    </citation>
    <scope>NUCLEOTIDE SEQUENCE [LARGE SCALE GENOMIC DNA]</scope>
    <source>
        <strain evidence="2 5">AcRS1</strain>
    </source>
</reference>
<evidence type="ECO:0000313" key="4">
    <source>
        <dbReference type="Proteomes" id="UP000248798"/>
    </source>
</evidence>
<gene>
    <name evidence="3" type="ORF">DO021_13915</name>
    <name evidence="2" type="ORF">EYB58_17120</name>
</gene>
<accession>A0A328FCK3</accession>
<dbReference type="EMBL" id="CP036313">
    <property type="protein sequence ID" value="QBH15633.1"/>
    <property type="molecule type" value="Genomic_DNA"/>
</dbReference>
<dbReference type="OrthoDB" id="5422005at2"/>
<evidence type="ECO:0000256" key="1">
    <source>
        <dbReference type="SAM" id="Coils"/>
    </source>
</evidence>
<proteinExistence type="predicted"/>
<evidence type="ECO:0000313" key="2">
    <source>
        <dbReference type="EMBL" id="QBH15633.1"/>
    </source>
</evidence>
<dbReference type="Proteomes" id="UP000293902">
    <property type="component" value="Chromosome"/>
</dbReference>
<keyword evidence="1" id="KW-0175">Coiled coil</keyword>